<proteinExistence type="predicted"/>
<gene>
    <name evidence="1" type="ORF">JTE90_027180</name>
</gene>
<accession>A0AAV6TQW2</accession>
<name>A0AAV6TQW2_9ARAC</name>
<organism evidence="1 2">
    <name type="scientific">Oedothorax gibbosus</name>
    <dbReference type="NCBI Taxonomy" id="931172"/>
    <lineage>
        <taxon>Eukaryota</taxon>
        <taxon>Metazoa</taxon>
        <taxon>Ecdysozoa</taxon>
        <taxon>Arthropoda</taxon>
        <taxon>Chelicerata</taxon>
        <taxon>Arachnida</taxon>
        <taxon>Araneae</taxon>
        <taxon>Araneomorphae</taxon>
        <taxon>Entelegynae</taxon>
        <taxon>Araneoidea</taxon>
        <taxon>Linyphiidae</taxon>
        <taxon>Erigoninae</taxon>
        <taxon>Oedothorax</taxon>
    </lineage>
</organism>
<protein>
    <submittedName>
        <fullName evidence="1">Uncharacterized protein</fullName>
    </submittedName>
</protein>
<keyword evidence="2" id="KW-1185">Reference proteome</keyword>
<dbReference type="Proteomes" id="UP000827092">
    <property type="component" value="Unassembled WGS sequence"/>
</dbReference>
<reference evidence="1 2" key="1">
    <citation type="journal article" date="2022" name="Nat. Ecol. Evol.">
        <title>A masculinizing supergene underlies an exaggerated male reproductive morph in a spider.</title>
        <authorList>
            <person name="Hendrickx F."/>
            <person name="De Corte Z."/>
            <person name="Sonet G."/>
            <person name="Van Belleghem S.M."/>
            <person name="Kostlbacher S."/>
            <person name="Vangestel C."/>
        </authorList>
    </citation>
    <scope>NUCLEOTIDE SEQUENCE [LARGE SCALE GENOMIC DNA]</scope>
    <source>
        <strain evidence="1">W744_W776</strain>
    </source>
</reference>
<dbReference type="AlphaFoldDB" id="A0AAV6TQW2"/>
<evidence type="ECO:0000313" key="1">
    <source>
        <dbReference type="EMBL" id="KAG8173949.1"/>
    </source>
</evidence>
<sequence>MVTESVVFINKIELLIIVYEGSLNRSPLVGFSRTSTARSSWCSACCAGTGSNPWSTQCFLLLMPVTSSFDFRAHRKLCDYKPFPWNCLLHFFLQVSTKKCCI</sequence>
<comment type="caution">
    <text evidence="1">The sequence shown here is derived from an EMBL/GenBank/DDBJ whole genome shotgun (WGS) entry which is preliminary data.</text>
</comment>
<evidence type="ECO:0000313" key="2">
    <source>
        <dbReference type="Proteomes" id="UP000827092"/>
    </source>
</evidence>
<dbReference type="EMBL" id="JAFNEN010001406">
    <property type="protein sequence ID" value="KAG8173949.1"/>
    <property type="molecule type" value="Genomic_DNA"/>
</dbReference>